<dbReference type="Gene3D" id="3.90.25.10">
    <property type="entry name" value="UDP-galactose 4-epimerase, domain 1"/>
    <property type="match status" value="1"/>
</dbReference>
<dbReference type="InterPro" id="IPR001509">
    <property type="entry name" value="Epimerase_deHydtase"/>
</dbReference>
<dbReference type="OrthoDB" id="9801785at2"/>
<dbReference type="EC" id="5.1.3.2" evidence="5 11"/>
<reference evidence="13 14" key="1">
    <citation type="submission" date="2017-08" db="EMBL/GenBank/DDBJ databases">
        <authorList>
            <person name="de Groot N.N."/>
        </authorList>
    </citation>
    <scope>NUCLEOTIDE SEQUENCE [LARGE SCALE GENOMIC DNA]</scope>
    <source>
        <strain evidence="13 14">JC228</strain>
    </source>
</reference>
<evidence type="ECO:0000256" key="2">
    <source>
        <dbReference type="ARBA" id="ARBA00001911"/>
    </source>
</evidence>
<keyword evidence="9 11" id="KW-0413">Isomerase</keyword>
<evidence type="ECO:0000256" key="11">
    <source>
        <dbReference type="RuleBase" id="RU366046"/>
    </source>
</evidence>
<evidence type="ECO:0000259" key="12">
    <source>
        <dbReference type="Pfam" id="PF01370"/>
    </source>
</evidence>
<protein>
    <recommendedName>
        <fullName evidence="6 11">UDP-glucose 4-epimerase</fullName>
        <ecNumber evidence="5 11">5.1.3.2</ecNumber>
    </recommendedName>
</protein>
<dbReference type="GO" id="GO:0003978">
    <property type="term" value="F:UDP-glucose 4-epimerase activity"/>
    <property type="evidence" value="ECO:0007669"/>
    <property type="project" value="UniProtKB-UniRule"/>
</dbReference>
<keyword evidence="14" id="KW-1185">Reference proteome</keyword>
<dbReference type="CDD" id="cd05247">
    <property type="entry name" value="UDP_G4E_1_SDR_e"/>
    <property type="match status" value="1"/>
</dbReference>
<comment type="cofactor">
    <cofactor evidence="2 11">
        <name>NAD(+)</name>
        <dbReference type="ChEBI" id="CHEBI:57540"/>
    </cofactor>
</comment>
<comment type="subunit">
    <text evidence="11">Homodimer.</text>
</comment>
<comment type="catalytic activity">
    <reaction evidence="1 11">
        <text>UDP-alpha-D-glucose = UDP-alpha-D-galactose</text>
        <dbReference type="Rhea" id="RHEA:22168"/>
        <dbReference type="ChEBI" id="CHEBI:58885"/>
        <dbReference type="ChEBI" id="CHEBI:66914"/>
        <dbReference type="EC" id="5.1.3.2"/>
    </reaction>
</comment>
<dbReference type="Gene3D" id="3.40.50.720">
    <property type="entry name" value="NAD(P)-binding Rossmann-like Domain"/>
    <property type="match status" value="1"/>
</dbReference>
<evidence type="ECO:0000256" key="6">
    <source>
        <dbReference type="ARBA" id="ARBA00018569"/>
    </source>
</evidence>
<gene>
    <name evidence="13" type="ORF">SAMN05877753_102567</name>
</gene>
<dbReference type="Proteomes" id="UP000219546">
    <property type="component" value="Unassembled WGS sequence"/>
</dbReference>
<evidence type="ECO:0000256" key="9">
    <source>
        <dbReference type="ARBA" id="ARBA00023235"/>
    </source>
</evidence>
<dbReference type="EMBL" id="OAOP01000002">
    <property type="protein sequence ID" value="SNX68509.1"/>
    <property type="molecule type" value="Genomic_DNA"/>
</dbReference>
<organism evidence="13 14">
    <name type="scientific">Bacillus oleivorans</name>
    <dbReference type="NCBI Taxonomy" id="1448271"/>
    <lineage>
        <taxon>Bacteria</taxon>
        <taxon>Bacillati</taxon>
        <taxon>Bacillota</taxon>
        <taxon>Bacilli</taxon>
        <taxon>Bacillales</taxon>
        <taxon>Bacillaceae</taxon>
        <taxon>Bacillus</taxon>
    </lineage>
</organism>
<comment type="pathway">
    <text evidence="3 11">Carbohydrate metabolism; galactose metabolism.</text>
</comment>
<dbReference type="InterPro" id="IPR005886">
    <property type="entry name" value="UDP_G4E"/>
</dbReference>
<dbReference type="InterPro" id="IPR036291">
    <property type="entry name" value="NAD(P)-bd_dom_sf"/>
</dbReference>
<dbReference type="PANTHER" id="PTHR43725:SF53">
    <property type="entry name" value="UDP-ARABINOSE 4-EPIMERASE 1"/>
    <property type="match status" value="1"/>
</dbReference>
<keyword evidence="7 11" id="KW-0520">NAD</keyword>
<evidence type="ECO:0000313" key="14">
    <source>
        <dbReference type="Proteomes" id="UP000219546"/>
    </source>
</evidence>
<dbReference type="Pfam" id="PF01370">
    <property type="entry name" value="Epimerase"/>
    <property type="match status" value="1"/>
</dbReference>
<comment type="similarity">
    <text evidence="4 11">Belongs to the NAD(P)-dependent epimerase/dehydratase family.</text>
</comment>
<dbReference type="GO" id="GO:0033499">
    <property type="term" value="P:galactose catabolic process via UDP-galactose, Leloir pathway"/>
    <property type="evidence" value="ECO:0007669"/>
    <property type="project" value="TreeGrafter"/>
</dbReference>
<dbReference type="NCBIfam" id="TIGR01179">
    <property type="entry name" value="galE"/>
    <property type="match status" value="1"/>
</dbReference>
<dbReference type="PANTHER" id="PTHR43725">
    <property type="entry name" value="UDP-GLUCOSE 4-EPIMERASE"/>
    <property type="match status" value="1"/>
</dbReference>
<keyword evidence="10 11" id="KW-0119">Carbohydrate metabolism</keyword>
<sequence length="331" mass="36844">MSILVVGGAGYIGSHAVYKLIEKNERVVVIDNLSTGHKNAIHPKAVFYQGDIRDKVFLEKVFQQEKIVGVLHFAALSLVGESMSAPLPYFYNNVYGTQILLDVMKEFYVRNLVFSSSAAIYGEPSLIPITEDALPLPANPYGESKLAVEKLLKWCDHAYGIRFVALRYFNVAGAHASGEIGEAHDPETHLIPLVLEVALGKRKYISIFGDDYSTKDGTCIRDYIHVDDLVDAHLLALKYLMQGGKSDSFNIGSDQGFSVLDIIKAAQRITKHPIPSKITERRQGDPGCLIASSEKAKSILGWKPVRTSVETMIKDAWRWHHRHPLGYKQHA</sequence>
<dbReference type="UniPathway" id="UPA00214"/>
<evidence type="ECO:0000256" key="4">
    <source>
        <dbReference type="ARBA" id="ARBA00007637"/>
    </source>
</evidence>
<evidence type="ECO:0000256" key="5">
    <source>
        <dbReference type="ARBA" id="ARBA00013189"/>
    </source>
</evidence>
<evidence type="ECO:0000313" key="13">
    <source>
        <dbReference type="EMBL" id="SNX68509.1"/>
    </source>
</evidence>
<feature type="domain" description="NAD-dependent epimerase/dehydratase" evidence="12">
    <location>
        <begin position="3"/>
        <end position="252"/>
    </location>
</feature>
<accession>A0A285CLR1</accession>
<evidence type="ECO:0000256" key="3">
    <source>
        <dbReference type="ARBA" id="ARBA00004947"/>
    </source>
</evidence>
<dbReference type="SUPFAM" id="SSF51735">
    <property type="entry name" value="NAD(P)-binding Rossmann-fold domains"/>
    <property type="match status" value="1"/>
</dbReference>
<proteinExistence type="inferred from homology"/>
<evidence type="ECO:0000256" key="1">
    <source>
        <dbReference type="ARBA" id="ARBA00000083"/>
    </source>
</evidence>
<dbReference type="AlphaFoldDB" id="A0A285CLR1"/>
<dbReference type="RefSeq" id="WP_097157737.1">
    <property type="nucleotide sequence ID" value="NZ_JBEPMQ010000001.1"/>
</dbReference>
<name>A0A285CLR1_9BACI</name>
<keyword evidence="8" id="KW-0299">Galactose metabolism</keyword>
<evidence type="ECO:0000256" key="8">
    <source>
        <dbReference type="ARBA" id="ARBA00023144"/>
    </source>
</evidence>
<evidence type="ECO:0000256" key="10">
    <source>
        <dbReference type="ARBA" id="ARBA00023277"/>
    </source>
</evidence>
<evidence type="ECO:0000256" key="7">
    <source>
        <dbReference type="ARBA" id="ARBA00023027"/>
    </source>
</evidence>